<gene>
    <name evidence="1" type="ORF">TRIP_B330554</name>
</gene>
<accession>A0A653A919</accession>
<proteinExistence type="predicted"/>
<evidence type="ECO:0008006" key="2">
    <source>
        <dbReference type="Google" id="ProtNLM"/>
    </source>
</evidence>
<dbReference type="AlphaFoldDB" id="A0A653A919"/>
<sequence>MAKVLVLRYNKGKFPPSAVTDEFKQQVGGAMEKYLKEHPEVKFNGLWVNEEGVGICDWEAPNAEAVKNFIDSAGGTYDDIVAVEKVL</sequence>
<dbReference type="InterPro" id="IPR042557">
    <property type="entry name" value="SCO4226"/>
</dbReference>
<protein>
    <recommendedName>
        <fullName evidence="2">DUF4242 domain-containing protein</fullName>
    </recommendedName>
</protein>
<dbReference type="InterPro" id="IPR025336">
    <property type="entry name" value="SCO4226-like"/>
</dbReference>
<reference evidence="1" key="1">
    <citation type="submission" date="2018-07" db="EMBL/GenBank/DDBJ databases">
        <authorList>
            <consortium name="Genoscope - CEA"/>
            <person name="William W."/>
        </authorList>
    </citation>
    <scope>NUCLEOTIDE SEQUENCE</scope>
    <source>
        <strain evidence="1">IK1</strain>
    </source>
</reference>
<evidence type="ECO:0000313" key="1">
    <source>
        <dbReference type="EMBL" id="VBB44448.1"/>
    </source>
</evidence>
<dbReference type="Gene3D" id="3.30.70.3090">
    <property type="entry name" value="ORF SCO4226, nickel-binding ferredoxin-like monomer"/>
    <property type="match status" value="1"/>
</dbReference>
<dbReference type="Pfam" id="PF14026">
    <property type="entry name" value="SCO4226-like"/>
    <property type="match status" value="1"/>
</dbReference>
<dbReference type="EMBL" id="UPXX01000027">
    <property type="protein sequence ID" value="VBB44448.1"/>
    <property type="molecule type" value="Genomic_DNA"/>
</dbReference>
<organism evidence="1">
    <name type="scientific">Uncultured Desulfatiglans sp</name>
    <dbReference type="NCBI Taxonomy" id="1748965"/>
    <lineage>
        <taxon>Bacteria</taxon>
        <taxon>Pseudomonadati</taxon>
        <taxon>Thermodesulfobacteriota</taxon>
        <taxon>Desulfobacteria</taxon>
        <taxon>Desulfatiglandales</taxon>
        <taxon>Desulfatiglandaceae</taxon>
        <taxon>Desulfatiglans</taxon>
        <taxon>environmental samples</taxon>
    </lineage>
</organism>
<name>A0A653A919_UNCDX</name>